<evidence type="ECO:0000256" key="2">
    <source>
        <dbReference type="ARBA" id="ARBA00023125"/>
    </source>
</evidence>
<sequence length="124" mass="14622">MKRRITKCHEADIYSKGQRILEWDKVAFQPYSAQECKQKWQDISQKIRKIRTLTELIVEAEDTINNSKPALPVRPGPANAIFFQENFAKFKKKHPELSRQKLFKLASKKYTDLPPHKKVLKRKS</sequence>
<keyword evidence="2" id="KW-0238">DNA-binding</keyword>
<comment type="subcellular location">
    <subcellularLocation>
        <location evidence="1">Nucleus</location>
    </subcellularLocation>
</comment>
<dbReference type="GeneTree" id="ENSGT00940000166349"/>
<dbReference type="PANTHER" id="PTHR46318">
    <property type="entry name" value="UPSTREAM BINDING TRANSCRIPTION FACTOR"/>
    <property type="match status" value="1"/>
</dbReference>
<reference evidence="5" key="1">
    <citation type="submission" date="2019-06" db="EMBL/GenBank/DDBJ databases">
        <authorList>
            <consortium name="Wellcome Sanger Institute Data Sharing"/>
        </authorList>
    </citation>
    <scope>NUCLEOTIDE SEQUENCE [LARGE SCALE GENOMIC DNA]</scope>
</reference>
<dbReference type="InterPro" id="IPR051762">
    <property type="entry name" value="UBF1"/>
</dbReference>
<reference evidence="5" key="2">
    <citation type="submission" date="2025-08" db="UniProtKB">
        <authorList>
            <consortium name="Ensembl"/>
        </authorList>
    </citation>
    <scope>IDENTIFICATION</scope>
</reference>
<dbReference type="Proteomes" id="UP000472263">
    <property type="component" value="Chromosome 19"/>
</dbReference>
<dbReference type="InterPro" id="IPR009071">
    <property type="entry name" value="HMG_box_dom"/>
</dbReference>
<dbReference type="AlphaFoldDB" id="A0A668AYY9"/>
<evidence type="ECO:0000256" key="1">
    <source>
        <dbReference type="ARBA" id="ARBA00004123"/>
    </source>
</evidence>
<organism evidence="5 6">
    <name type="scientific">Myripristis murdjan</name>
    <name type="common">pinecone soldierfish</name>
    <dbReference type="NCBI Taxonomy" id="586833"/>
    <lineage>
        <taxon>Eukaryota</taxon>
        <taxon>Metazoa</taxon>
        <taxon>Chordata</taxon>
        <taxon>Craniata</taxon>
        <taxon>Vertebrata</taxon>
        <taxon>Euteleostomi</taxon>
        <taxon>Actinopterygii</taxon>
        <taxon>Neopterygii</taxon>
        <taxon>Teleostei</taxon>
        <taxon>Neoteleostei</taxon>
        <taxon>Acanthomorphata</taxon>
        <taxon>Holocentriformes</taxon>
        <taxon>Holocentridae</taxon>
        <taxon>Myripristis</taxon>
    </lineage>
</organism>
<dbReference type="InterPro" id="IPR036910">
    <property type="entry name" value="HMG_box_dom_sf"/>
</dbReference>
<evidence type="ECO:0000313" key="5">
    <source>
        <dbReference type="Ensembl" id="ENSMMDP00005053966.1"/>
    </source>
</evidence>
<reference evidence="5" key="3">
    <citation type="submission" date="2025-09" db="UniProtKB">
        <authorList>
            <consortium name="Ensembl"/>
        </authorList>
    </citation>
    <scope>IDENTIFICATION</scope>
</reference>
<dbReference type="PANTHER" id="PTHR46318:SF2">
    <property type="entry name" value="NUCLEOLAR TRANSCRIPTION FACTOR 1"/>
    <property type="match status" value="1"/>
</dbReference>
<dbReference type="Gene3D" id="1.10.30.10">
    <property type="entry name" value="High mobility group box domain"/>
    <property type="match status" value="1"/>
</dbReference>
<dbReference type="GO" id="GO:0005634">
    <property type="term" value="C:nucleus"/>
    <property type="evidence" value="ECO:0007669"/>
    <property type="project" value="UniProtKB-SubCell"/>
</dbReference>
<dbReference type="InParanoid" id="A0A668AYY9"/>
<dbReference type="Pfam" id="PF00505">
    <property type="entry name" value="HMG_box"/>
    <property type="match status" value="1"/>
</dbReference>
<dbReference type="SUPFAM" id="SSF47095">
    <property type="entry name" value="HMG-box"/>
    <property type="match status" value="1"/>
</dbReference>
<evidence type="ECO:0000256" key="3">
    <source>
        <dbReference type="ARBA" id="ARBA00023242"/>
    </source>
</evidence>
<protein>
    <recommendedName>
        <fullName evidence="4">HMG box domain-containing protein</fullName>
    </recommendedName>
</protein>
<dbReference type="Ensembl" id="ENSMMDT00005055012.1">
    <property type="protein sequence ID" value="ENSMMDP00005053966.1"/>
    <property type="gene ID" value="ENSMMDG00005024237.1"/>
</dbReference>
<evidence type="ECO:0000313" key="6">
    <source>
        <dbReference type="Proteomes" id="UP000472263"/>
    </source>
</evidence>
<keyword evidence="6" id="KW-1185">Reference proteome</keyword>
<proteinExistence type="predicted"/>
<name>A0A668AYY9_9TELE</name>
<dbReference type="GO" id="GO:0003677">
    <property type="term" value="F:DNA binding"/>
    <property type="evidence" value="ECO:0007669"/>
    <property type="project" value="UniProtKB-KW"/>
</dbReference>
<evidence type="ECO:0000259" key="4">
    <source>
        <dbReference type="Pfam" id="PF00505"/>
    </source>
</evidence>
<feature type="domain" description="HMG box" evidence="4">
    <location>
        <begin position="74"/>
        <end position="118"/>
    </location>
</feature>
<keyword evidence="3" id="KW-0539">Nucleus</keyword>
<accession>A0A668AYY9</accession>